<comment type="caution">
    <text evidence="2">The sequence shown here is derived from an EMBL/GenBank/DDBJ whole genome shotgun (WGS) entry which is preliminary data.</text>
</comment>
<protein>
    <submittedName>
        <fullName evidence="2">Uncharacterized protein</fullName>
    </submittedName>
</protein>
<evidence type="ECO:0000256" key="1">
    <source>
        <dbReference type="SAM" id="MobiDB-lite"/>
    </source>
</evidence>
<evidence type="ECO:0000313" key="2">
    <source>
        <dbReference type="EMBL" id="KAK2111762.1"/>
    </source>
</evidence>
<organism evidence="2 3">
    <name type="scientific">Saguinus oedipus</name>
    <name type="common">Cotton-top tamarin</name>
    <name type="synonym">Oedipomidas oedipus</name>
    <dbReference type="NCBI Taxonomy" id="9490"/>
    <lineage>
        <taxon>Eukaryota</taxon>
        <taxon>Metazoa</taxon>
        <taxon>Chordata</taxon>
        <taxon>Craniata</taxon>
        <taxon>Vertebrata</taxon>
        <taxon>Euteleostomi</taxon>
        <taxon>Mammalia</taxon>
        <taxon>Eutheria</taxon>
        <taxon>Euarchontoglires</taxon>
        <taxon>Primates</taxon>
        <taxon>Haplorrhini</taxon>
        <taxon>Platyrrhini</taxon>
        <taxon>Cebidae</taxon>
        <taxon>Callitrichinae</taxon>
        <taxon>Saguinus</taxon>
    </lineage>
</organism>
<reference evidence="2 3" key="1">
    <citation type="submission" date="2023-05" db="EMBL/GenBank/DDBJ databases">
        <title>B98-5 Cell Line De Novo Hybrid Assembly: An Optical Mapping Approach.</title>
        <authorList>
            <person name="Kananen K."/>
            <person name="Auerbach J.A."/>
            <person name="Kautto E."/>
            <person name="Blachly J.S."/>
        </authorList>
    </citation>
    <scope>NUCLEOTIDE SEQUENCE [LARGE SCALE GENOMIC DNA]</scope>
    <source>
        <strain evidence="2">B95-8</strain>
        <tissue evidence="2">Cell line</tissue>
    </source>
</reference>
<name>A0ABQ9VR62_SAGOE</name>
<feature type="compositionally biased region" description="Low complexity" evidence="1">
    <location>
        <begin position="16"/>
        <end position="40"/>
    </location>
</feature>
<keyword evidence="3" id="KW-1185">Reference proteome</keyword>
<dbReference type="EMBL" id="JASSZA010000005">
    <property type="protein sequence ID" value="KAK2111762.1"/>
    <property type="molecule type" value="Genomic_DNA"/>
</dbReference>
<gene>
    <name evidence="2" type="ORF">P7K49_011508</name>
</gene>
<evidence type="ECO:0000313" key="3">
    <source>
        <dbReference type="Proteomes" id="UP001266305"/>
    </source>
</evidence>
<feature type="region of interest" description="Disordered" evidence="1">
    <location>
        <begin position="16"/>
        <end position="53"/>
    </location>
</feature>
<dbReference type="Proteomes" id="UP001266305">
    <property type="component" value="Unassembled WGS sequence"/>
</dbReference>
<proteinExistence type="predicted"/>
<sequence>MKAEFAGESRAELASLARSLAPARPRSSALSLALTSSTARRPPPAACRPLPGLARPRLLPLAPGELAGAQSPRAPVCSAPASCALSPSAASRAIKAT</sequence>
<accession>A0ABQ9VR62</accession>